<proteinExistence type="inferred from homology"/>
<dbReference type="NCBIfam" id="TIGR00589">
    <property type="entry name" value="ogt"/>
    <property type="match status" value="1"/>
</dbReference>
<feature type="domain" description="Methylated-DNA-[protein]-cysteine S-methyltransferase DNA binding" evidence="9">
    <location>
        <begin position="84"/>
        <end position="162"/>
    </location>
</feature>
<comment type="catalytic activity">
    <reaction evidence="1">
        <text>a 4-O-methyl-thymidine in DNA + L-cysteinyl-[protein] = a thymidine in DNA + S-methyl-L-cysteinyl-[protein]</text>
        <dbReference type="Rhea" id="RHEA:53428"/>
        <dbReference type="Rhea" id="RHEA-COMP:10131"/>
        <dbReference type="Rhea" id="RHEA-COMP:10132"/>
        <dbReference type="Rhea" id="RHEA-COMP:13555"/>
        <dbReference type="Rhea" id="RHEA-COMP:13556"/>
        <dbReference type="ChEBI" id="CHEBI:29950"/>
        <dbReference type="ChEBI" id="CHEBI:82612"/>
        <dbReference type="ChEBI" id="CHEBI:137386"/>
        <dbReference type="ChEBI" id="CHEBI:137387"/>
        <dbReference type="EC" id="2.1.1.63"/>
    </reaction>
</comment>
<dbReference type="Proteomes" id="UP000621436">
    <property type="component" value="Unassembled WGS sequence"/>
</dbReference>
<dbReference type="PANTHER" id="PTHR10815:SF13">
    <property type="entry name" value="METHYLATED-DNA--PROTEIN-CYSTEINE METHYLTRANSFERASE"/>
    <property type="match status" value="1"/>
</dbReference>
<dbReference type="GO" id="GO:0032259">
    <property type="term" value="P:methylation"/>
    <property type="evidence" value="ECO:0007669"/>
    <property type="project" value="UniProtKB-KW"/>
</dbReference>
<keyword evidence="5" id="KW-0808">Transferase</keyword>
<evidence type="ECO:0000256" key="2">
    <source>
        <dbReference type="ARBA" id="ARBA00008711"/>
    </source>
</evidence>
<evidence type="ECO:0000256" key="3">
    <source>
        <dbReference type="ARBA" id="ARBA00011918"/>
    </source>
</evidence>
<comment type="catalytic activity">
    <reaction evidence="8">
        <text>a 6-O-methyl-2'-deoxyguanosine in DNA + L-cysteinyl-[protein] = S-methyl-L-cysteinyl-[protein] + a 2'-deoxyguanosine in DNA</text>
        <dbReference type="Rhea" id="RHEA:24000"/>
        <dbReference type="Rhea" id="RHEA-COMP:10131"/>
        <dbReference type="Rhea" id="RHEA-COMP:10132"/>
        <dbReference type="Rhea" id="RHEA-COMP:11367"/>
        <dbReference type="Rhea" id="RHEA-COMP:11368"/>
        <dbReference type="ChEBI" id="CHEBI:29950"/>
        <dbReference type="ChEBI" id="CHEBI:82612"/>
        <dbReference type="ChEBI" id="CHEBI:85445"/>
        <dbReference type="ChEBI" id="CHEBI:85448"/>
        <dbReference type="EC" id="2.1.1.63"/>
    </reaction>
</comment>
<evidence type="ECO:0000259" key="9">
    <source>
        <dbReference type="Pfam" id="PF01035"/>
    </source>
</evidence>
<dbReference type="SUPFAM" id="SSF53155">
    <property type="entry name" value="Methylated DNA-protein cysteine methyltransferase domain"/>
    <property type="match status" value="1"/>
</dbReference>
<dbReference type="PANTHER" id="PTHR10815">
    <property type="entry name" value="METHYLATED-DNA--PROTEIN-CYSTEINE METHYLTRANSFERASE"/>
    <property type="match status" value="1"/>
</dbReference>
<evidence type="ECO:0000256" key="7">
    <source>
        <dbReference type="ARBA" id="ARBA00023204"/>
    </source>
</evidence>
<reference evidence="10" key="1">
    <citation type="submission" date="2020-11" db="EMBL/GenBank/DDBJ databases">
        <title>Halonatronomonas betainensis gen. nov., sp. nov. a novel haloalkaliphilic representative of the family Halanaerobiacae capable of betaine degradation.</title>
        <authorList>
            <person name="Boltyanskaya Y."/>
            <person name="Kevbrin V."/>
            <person name="Detkova E."/>
            <person name="Grouzdev D.S."/>
            <person name="Koziaeva V."/>
            <person name="Zhilina T."/>
        </authorList>
    </citation>
    <scope>NUCLEOTIDE SEQUENCE</scope>
    <source>
        <strain evidence="10">Z-7014</strain>
    </source>
</reference>
<dbReference type="InterPro" id="IPR014048">
    <property type="entry name" value="MethylDNA_cys_MeTrfase_DNA-bd"/>
</dbReference>
<evidence type="ECO:0000313" key="11">
    <source>
        <dbReference type="Proteomes" id="UP000621436"/>
    </source>
</evidence>
<dbReference type="InterPro" id="IPR036217">
    <property type="entry name" value="MethylDNA_cys_MeTrfase_DNAb"/>
</dbReference>
<dbReference type="InterPro" id="IPR036388">
    <property type="entry name" value="WH-like_DNA-bd_sf"/>
</dbReference>
<dbReference type="InterPro" id="IPR001497">
    <property type="entry name" value="MethylDNA_cys_MeTrfase_AS"/>
</dbReference>
<dbReference type="Gene3D" id="1.10.10.10">
    <property type="entry name" value="Winged helix-like DNA-binding domain superfamily/Winged helix DNA-binding domain"/>
    <property type="match status" value="1"/>
</dbReference>
<dbReference type="GO" id="GO:0006281">
    <property type="term" value="P:DNA repair"/>
    <property type="evidence" value="ECO:0007669"/>
    <property type="project" value="UniProtKB-KW"/>
</dbReference>
<dbReference type="SUPFAM" id="SSF46767">
    <property type="entry name" value="Methylated DNA-protein cysteine methyltransferase, C-terminal domain"/>
    <property type="match status" value="1"/>
</dbReference>
<keyword evidence="6" id="KW-0227">DNA damage</keyword>
<organism evidence="10 11">
    <name type="scientific">Halonatronomonas betaini</name>
    <dbReference type="NCBI Taxonomy" id="2778430"/>
    <lineage>
        <taxon>Bacteria</taxon>
        <taxon>Bacillati</taxon>
        <taxon>Bacillota</taxon>
        <taxon>Clostridia</taxon>
        <taxon>Halanaerobiales</taxon>
        <taxon>Halarsenatibacteraceae</taxon>
        <taxon>Halonatronomonas</taxon>
    </lineage>
</organism>
<keyword evidence="4" id="KW-0489">Methyltransferase</keyword>
<dbReference type="Pfam" id="PF01035">
    <property type="entry name" value="DNA_binding_1"/>
    <property type="match status" value="1"/>
</dbReference>
<evidence type="ECO:0000256" key="5">
    <source>
        <dbReference type="ARBA" id="ARBA00022679"/>
    </source>
</evidence>
<keyword evidence="11" id="KW-1185">Reference proteome</keyword>
<gene>
    <name evidence="10" type="ORF">I0Q91_01880</name>
</gene>
<evidence type="ECO:0000256" key="6">
    <source>
        <dbReference type="ARBA" id="ARBA00022763"/>
    </source>
</evidence>
<accession>A0A931AQ82</accession>
<dbReference type="PROSITE" id="PS00374">
    <property type="entry name" value="MGMT"/>
    <property type="match status" value="1"/>
</dbReference>
<comment type="similarity">
    <text evidence="2">Belongs to the MGMT family.</text>
</comment>
<dbReference type="RefSeq" id="WP_270452493.1">
    <property type="nucleotide sequence ID" value="NZ_JADPIE010000001.1"/>
</dbReference>
<dbReference type="CDD" id="cd06445">
    <property type="entry name" value="ATase"/>
    <property type="match status" value="1"/>
</dbReference>
<sequence length="165" mass="18412">MNSHYLTLPQIGHLKIISNKNHIIEINFISEFSGKDLEEGEAISLKIFSGIYPAEVEKLKNQLIEYLKADRREFQIDYQLAGTDFQQAILDETAKIPYGQTVSYKELAKRAGSPRAWQATGQALKNNRLPIIIPCHRVIGSSGLGGYNGGLKLKKTLLKLEGSIN</sequence>
<dbReference type="FunFam" id="1.10.10.10:FF:000214">
    <property type="entry name" value="Methylated-DNA--protein-cysteine methyltransferase"/>
    <property type="match status" value="1"/>
</dbReference>
<dbReference type="GO" id="GO:0003908">
    <property type="term" value="F:methylated-DNA-[protein]-cysteine S-methyltransferase activity"/>
    <property type="evidence" value="ECO:0007669"/>
    <property type="project" value="UniProtKB-EC"/>
</dbReference>
<name>A0A931AQ82_9FIRM</name>
<evidence type="ECO:0000256" key="1">
    <source>
        <dbReference type="ARBA" id="ARBA00001286"/>
    </source>
</evidence>
<evidence type="ECO:0000256" key="4">
    <source>
        <dbReference type="ARBA" id="ARBA00022603"/>
    </source>
</evidence>
<evidence type="ECO:0000313" key="10">
    <source>
        <dbReference type="EMBL" id="MBF8435816.1"/>
    </source>
</evidence>
<dbReference type="AlphaFoldDB" id="A0A931AQ82"/>
<dbReference type="EMBL" id="JADPIE010000001">
    <property type="protein sequence ID" value="MBF8435816.1"/>
    <property type="molecule type" value="Genomic_DNA"/>
</dbReference>
<protein>
    <recommendedName>
        <fullName evidence="3">methylated-DNA--[protein]-cysteine S-methyltransferase</fullName>
        <ecNumber evidence="3">2.1.1.63</ecNumber>
    </recommendedName>
</protein>
<dbReference type="InterPro" id="IPR036631">
    <property type="entry name" value="MGMT_N_sf"/>
</dbReference>
<dbReference type="EC" id="2.1.1.63" evidence="3"/>
<comment type="caution">
    <text evidence="10">The sequence shown here is derived from an EMBL/GenBank/DDBJ whole genome shotgun (WGS) entry which is preliminary data.</text>
</comment>
<evidence type="ECO:0000256" key="8">
    <source>
        <dbReference type="ARBA" id="ARBA00049348"/>
    </source>
</evidence>
<keyword evidence="7" id="KW-0234">DNA repair</keyword>